<gene>
    <name evidence="1" type="ORF">CF394_11350</name>
</gene>
<name>A0A264W1J0_9BACL</name>
<dbReference type="RefSeq" id="WP_094943775.1">
    <property type="nucleotide sequence ID" value="NZ_NOKQ01000235.1"/>
</dbReference>
<accession>A0A264W1J0</accession>
<dbReference type="Pfam" id="PF14106">
    <property type="entry name" value="DUF4279"/>
    <property type="match status" value="1"/>
</dbReference>
<keyword evidence="2" id="KW-1185">Reference proteome</keyword>
<evidence type="ECO:0000313" key="2">
    <source>
        <dbReference type="Proteomes" id="UP000217065"/>
    </source>
</evidence>
<dbReference type="Proteomes" id="UP000217065">
    <property type="component" value="Unassembled WGS sequence"/>
</dbReference>
<dbReference type="InterPro" id="IPR025459">
    <property type="entry name" value="DUF4279"/>
</dbReference>
<organism evidence="1 2">
    <name type="scientific">Tetzosporium hominis</name>
    <dbReference type="NCBI Taxonomy" id="2020506"/>
    <lineage>
        <taxon>Bacteria</taxon>
        <taxon>Bacillati</taxon>
        <taxon>Bacillota</taxon>
        <taxon>Bacilli</taxon>
        <taxon>Bacillales</taxon>
        <taxon>Caryophanaceae</taxon>
        <taxon>Tetzosporium</taxon>
    </lineage>
</organism>
<evidence type="ECO:0008006" key="3">
    <source>
        <dbReference type="Google" id="ProtNLM"/>
    </source>
</evidence>
<sequence>MKTYCTETRSYFTLYGEDFPLEVFTEEMGISPTKAYRQGEKYIRVTTKHTHFETAWDLRIDDVLTDHPEEVIETLVDKLHNSVDIINSYKESYKLQCKLVAVINFKTAQTQGLLISPKLVAFANKVGAPFEFDIYNESGEHSI</sequence>
<evidence type="ECO:0000313" key="1">
    <source>
        <dbReference type="EMBL" id="OZS77431.1"/>
    </source>
</evidence>
<dbReference type="AlphaFoldDB" id="A0A264W1J0"/>
<dbReference type="OrthoDB" id="893918at2"/>
<proteinExistence type="predicted"/>
<protein>
    <recommendedName>
        <fullName evidence="3">DUF4279 domain-containing protein</fullName>
    </recommendedName>
</protein>
<comment type="caution">
    <text evidence="1">The sequence shown here is derived from an EMBL/GenBank/DDBJ whole genome shotgun (WGS) entry which is preliminary data.</text>
</comment>
<dbReference type="EMBL" id="NOKQ01000235">
    <property type="protein sequence ID" value="OZS77431.1"/>
    <property type="molecule type" value="Genomic_DNA"/>
</dbReference>
<reference evidence="1 2" key="1">
    <citation type="submission" date="2017-07" db="EMBL/GenBank/DDBJ databases">
        <title>Tetzosporium hominis gen.nov. sp.nov.</title>
        <authorList>
            <person name="Tetz G."/>
            <person name="Tetz V."/>
        </authorList>
    </citation>
    <scope>NUCLEOTIDE SEQUENCE [LARGE SCALE GENOMIC DNA]</scope>
    <source>
        <strain evidence="1 2">VT-49</strain>
    </source>
</reference>